<protein>
    <submittedName>
        <fullName evidence="2">Uncharacterized protein</fullName>
    </submittedName>
</protein>
<proteinExistence type="predicted"/>
<comment type="caution">
    <text evidence="2">The sequence shown here is derived from an EMBL/GenBank/DDBJ whole genome shotgun (WGS) entry which is preliminary data.</text>
</comment>
<dbReference type="RefSeq" id="XP_051359872.1">
    <property type="nucleotide sequence ID" value="XM_051509097.1"/>
</dbReference>
<reference evidence="2" key="1">
    <citation type="journal article" date="2021" name="J Fungi (Basel)">
        <title>Genomic and Metabolomic Analyses of the Marine Fungus Emericellopsis cladophorae: Insights into Saltwater Adaptability Mechanisms and Its Biosynthetic Potential.</title>
        <authorList>
            <person name="Goncalves M.F.M."/>
            <person name="Hilario S."/>
            <person name="Van de Peer Y."/>
            <person name="Esteves A.C."/>
            <person name="Alves A."/>
        </authorList>
    </citation>
    <scope>NUCLEOTIDE SEQUENCE</scope>
    <source>
        <strain evidence="2">MUM 19.33</strain>
    </source>
</reference>
<dbReference type="GeneID" id="75830998"/>
<feature type="chain" id="PRO_5040199942" evidence="1">
    <location>
        <begin position="21"/>
        <end position="650"/>
    </location>
</feature>
<dbReference type="Proteomes" id="UP001055219">
    <property type="component" value="Unassembled WGS sequence"/>
</dbReference>
<dbReference type="PANTHER" id="PTHR42057">
    <property type="entry name" value="F-BOX DOMAIN PROTEIN (AFU_ORTHOLOGUE AFUA_4G00200)"/>
    <property type="match status" value="1"/>
</dbReference>
<dbReference type="SUPFAM" id="SSF52058">
    <property type="entry name" value="L domain-like"/>
    <property type="match status" value="1"/>
</dbReference>
<name>A0A9Q0BBT8_9HYPO</name>
<dbReference type="OrthoDB" id="3140657at2759"/>
<reference evidence="2" key="2">
    <citation type="submission" date="2022-07" db="EMBL/GenBank/DDBJ databases">
        <authorList>
            <person name="Goncalves M.F.M."/>
            <person name="Hilario S."/>
            <person name="Van De Peer Y."/>
            <person name="Esteves A.C."/>
            <person name="Alves A."/>
        </authorList>
    </citation>
    <scope>NUCLEOTIDE SEQUENCE</scope>
    <source>
        <strain evidence="2">MUM 19.33</strain>
    </source>
</reference>
<evidence type="ECO:0000313" key="2">
    <source>
        <dbReference type="EMBL" id="KAI6779016.1"/>
    </source>
</evidence>
<gene>
    <name evidence="2" type="ORF">J7T54_004512</name>
</gene>
<keyword evidence="1" id="KW-0732">Signal</keyword>
<dbReference type="AlphaFoldDB" id="A0A9Q0BBT8"/>
<dbReference type="Gene3D" id="3.80.10.10">
    <property type="entry name" value="Ribonuclease Inhibitor"/>
    <property type="match status" value="1"/>
</dbReference>
<feature type="signal peptide" evidence="1">
    <location>
        <begin position="1"/>
        <end position="20"/>
    </location>
</feature>
<sequence>MEYFSPILPLALSLVASVEALPQVAPRCSHNNCLRAVIAGSFPNRPTQADCSSFLRKTVTPAAYTQVATELETITVLETVDVATQTITATVTADPAIIKRDNGIDQQEKRQVTVHPSVMPTYATACRSVEAYSSACSCIGISPTTVTEATPTVTVTSTSIVTASTTIGLVETVTTTGTVAVTDTESRTVTATTTKTVVAFPPWETFVVRAVGGRVNGQFVYSWQYDSNRNSFFQAFTSRAGATQYHMSSPASNALMTEQNTRFGALDVSRAQGAFGATWMADVAIRQRDSLVALGCHISEDDWELKCAYNADQNSWRTGRFKPGFETLRNARLVCRDWDRAASSHLFRILHLKYGSACEAGRALFTKWHHTVDLEVVKCAARRVIIDAAPKQTFAGPPDEIPPGWAEKAEAMFDLSNLNAVEIHLGRNCPDEQVDQEPDYWNHWVASCEDRVTRQNGLKAVFRAIQGRKLGGQERSTVTCRALNNLQSITDKEFEASSLFQSVIVDIRQLHLHVKYEHDEDGINYDFETDLQAGLLSSLSSQLTALTLSFNQEWGTMPGVFSGSGLHFPSLQTLRLRFFTISHDSHFDWVLRMPALKALYLSQTRIMTHAAVKHEFIHTLNLQIHNWERLPLGAYGFKRPNYVFFTYCGR</sequence>
<evidence type="ECO:0000256" key="1">
    <source>
        <dbReference type="SAM" id="SignalP"/>
    </source>
</evidence>
<accession>A0A9Q0BBT8</accession>
<organism evidence="2 3">
    <name type="scientific">Emericellopsis cladophorae</name>
    <dbReference type="NCBI Taxonomy" id="2686198"/>
    <lineage>
        <taxon>Eukaryota</taxon>
        <taxon>Fungi</taxon>
        <taxon>Dikarya</taxon>
        <taxon>Ascomycota</taxon>
        <taxon>Pezizomycotina</taxon>
        <taxon>Sordariomycetes</taxon>
        <taxon>Hypocreomycetidae</taxon>
        <taxon>Hypocreales</taxon>
        <taxon>Bionectriaceae</taxon>
        <taxon>Emericellopsis</taxon>
    </lineage>
</organism>
<dbReference type="InterPro" id="IPR032675">
    <property type="entry name" value="LRR_dom_sf"/>
</dbReference>
<keyword evidence="3" id="KW-1185">Reference proteome</keyword>
<dbReference type="EMBL" id="JAGIXG020000054">
    <property type="protein sequence ID" value="KAI6779016.1"/>
    <property type="molecule type" value="Genomic_DNA"/>
</dbReference>
<dbReference type="PANTHER" id="PTHR42057:SF2">
    <property type="entry name" value="F-BOX DOMAIN PROTEIN (AFU_ORTHOLOGUE AFUA_4G00200)-RELATED"/>
    <property type="match status" value="1"/>
</dbReference>
<evidence type="ECO:0000313" key="3">
    <source>
        <dbReference type="Proteomes" id="UP001055219"/>
    </source>
</evidence>